<evidence type="ECO:0000313" key="1">
    <source>
        <dbReference type="Proteomes" id="UP000887574"/>
    </source>
</evidence>
<sequence>MSYYSASVSGCDINFKGEIEITNLSDENEAEEVDINVDMKSKGPDTNDIRLIFKRDSDGNQSFLEYFENTWVGRAARRTPKFPLEFWNSKAVSELGLPRTNISVESWHHQLQS</sequence>
<dbReference type="AlphaFoldDB" id="A0A915CYJ1"/>
<accession>A0A915CYJ1</accession>
<dbReference type="Gene3D" id="3.15.10.20">
    <property type="entry name" value="Activator of Hsp90 ATPase Aha1, N-terminal domain"/>
    <property type="match status" value="1"/>
</dbReference>
<dbReference type="WBParaSite" id="jg13510">
    <property type="protein sequence ID" value="jg13510"/>
    <property type="gene ID" value="jg13510"/>
</dbReference>
<evidence type="ECO:0000313" key="2">
    <source>
        <dbReference type="WBParaSite" id="jg13510"/>
    </source>
</evidence>
<dbReference type="Proteomes" id="UP000887574">
    <property type="component" value="Unplaced"/>
</dbReference>
<reference evidence="2" key="1">
    <citation type="submission" date="2022-11" db="UniProtKB">
        <authorList>
            <consortium name="WormBaseParasite"/>
        </authorList>
    </citation>
    <scope>IDENTIFICATION</scope>
</reference>
<organism evidence="1 2">
    <name type="scientific">Ditylenchus dipsaci</name>
    <dbReference type="NCBI Taxonomy" id="166011"/>
    <lineage>
        <taxon>Eukaryota</taxon>
        <taxon>Metazoa</taxon>
        <taxon>Ecdysozoa</taxon>
        <taxon>Nematoda</taxon>
        <taxon>Chromadorea</taxon>
        <taxon>Rhabditida</taxon>
        <taxon>Tylenchina</taxon>
        <taxon>Tylenchomorpha</taxon>
        <taxon>Sphaerularioidea</taxon>
        <taxon>Anguinidae</taxon>
        <taxon>Anguininae</taxon>
        <taxon>Ditylenchus</taxon>
    </lineage>
</organism>
<keyword evidence="1" id="KW-1185">Reference proteome</keyword>
<proteinExistence type="predicted"/>
<dbReference type="InterPro" id="IPR036338">
    <property type="entry name" value="Aha1"/>
</dbReference>
<protein>
    <submittedName>
        <fullName evidence="2">Uncharacterized protein</fullName>
    </submittedName>
</protein>
<dbReference type="SUPFAM" id="SSF103111">
    <property type="entry name" value="Activator of Hsp90 ATPase, Aha1"/>
    <property type="match status" value="1"/>
</dbReference>
<name>A0A915CYJ1_9BILA</name>